<reference evidence="2 3" key="1">
    <citation type="submission" date="2019-03" db="EMBL/GenBank/DDBJ databases">
        <title>Genomic Encyclopedia of Type Strains, Phase III (KMG-III): the genomes of soil and plant-associated and newly described type strains.</title>
        <authorList>
            <person name="Whitman W."/>
        </authorList>
    </citation>
    <scope>NUCLEOTIDE SEQUENCE [LARGE SCALE GENOMIC DNA]</scope>
    <source>
        <strain evidence="2 3">VKM Ac-2527</strain>
    </source>
</reference>
<protein>
    <submittedName>
        <fullName evidence="2">Uncharacterized protein</fullName>
    </submittedName>
</protein>
<dbReference type="EMBL" id="SNWQ01000016">
    <property type="protein sequence ID" value="TDO44308.1"/>
    <property type="molecule type" value="Genomic_DNA"/>
</dbReference>
<evidence type="ECO:0000313" key="2">
    <source>
        <dbReference type="EMBL" id="TDO44308.1"/>
    </source>
</evidence>
<gene>
    <name evidence="2" type="ORF">EV643_116120</name>
</gene>
<dbReference type="Proteomes" id="UP000295388">
    <property type="component" value="Unassembled WGS sequence"/>
</dbReference>
<proteinExistence type="predicted"/>
<evidence type="ECO:0000256" key="1">
    <source>
        <dbReference type="SAM" id="MobiDB-lite"/>
    </source>
</evidence>
<sequence length="85" mass="8946">MGQLIAVALASTIAALDSPSLALSAAAVLTAAAVLFAVRLVSRPSTPVVVPLPHTALRERSRRAEYLRLRNPSTPGRPRPRAPGR</sequence>
<dbReference type="InterPro" id="IPR045635">
    <property type="entry name" value="DUF6412"/>
</dbReference>
<dbReference type="Pfam" id="PF19950">
    <property type="entry name" value="DUF6412"/>
    <property type="match status" value="1"/>
</dbReference>
<name>A0A4V3C976_9ACTN</name>
<feature type="region of interest" description="Disordered" evidence="1">
    <location>
        <begin position="61"/>
        <end position="85"/>
    </location>
</feature>
<keyword evidence="3" id="KW-1185">Reference proteome</keyword>
<dbReference type="RefSeq" id="WP_238165876.1">
    <property type="nucleotide sequence ID" value="NZ_SNWQ01000016.1"/>
</dbReference>
<evidence type="ECO:0000313" key="3">
    <source>
        <dbReference type="Proteomes" id="UP000295388"/>
    </source>
</evidence>
<accession>A0A4V3C976</accession>
<comment type="caution">
    <text evidence="2">The sequence shown here is derived from an EMBL/GenBank/DDBJ whole genome shotgun (WGS) entry which is preliminary data.</text>
</comment>
<organism evidence="2 3">
    <name type="scientific">Kribbella caucasensis</name>
    <dbReference type="NCBI Taxonomy" id="2512215"/>
    <lineage>
        <taxon>Bacteria</taxon>
        <taxon>Bacillati</taxon>
        <taxon>Actinomycetota</taxon>
        <taxon>Actinomycetes</taxon>
        <taxon>Propionibacteriales</taxon>
        <taxon>Kribbellaceae</taxon>
        <taxon>Kribbella</taxon>
    </lineage>
</organism>
<dbReference type="AlphaFoldDB" id="A0A4V3C976"/>